<keyword evidence="4" id="KW-1185">Reference proteome</keyword>
<proteinExistence type="predicted"/>
<evidence type="ECO:0000313" key="3">
    <source>
        <dbReference type="EMBL" id="QEO09824.1"/>
    </source>
</evidence>
<dbReference type="InterPro" id="IPR025597">
    <property type="entry name" value="DUF4345"/>
</dbReference>
<accession>A0A5C1Y7B0</accession>
<feature type="transmembrane region" description="Helical" evidence="2">
    <location>
        <begin position="106"/>
        <end position="127"/>
    </location>
</feature>
<gene>
    <name evidence="3" type="ORF">FLP23_07275</name>
</gene>
<organism evidence="3 4">
    <name type="scientific">Protaetiibacter larvae</name>
    <dbReference type="NCBI Taxonomy" id="2592654"/>
    <lineage>
        <taxon>Bacteria</taxon>
        <taxon>Bacillati</taxon>
        <taxon>Actinomycetota</taxon>
        <taxon>Actinomycetes</taxon>
        <taxon>Micrococcales</taxon>
        <taxon>Microbacteriaceae</taxon>
        <taxon>Protaetiibacter</taxon>
    </lineage>
</organism>
<dbReference type="Proteomes" id="UP000322159">
    <property type="component" value="Chromosome"/>
</dbReference>
<keyword evidence="2" id="KW-1133">Transmembrane helix</keyword>
<keyword evidence="2" id="KW-0812">Transmembrane</keyword>
<dbReference type="Pfam" id="PF14248">
    <property type="entry name" value="DUF4345"/>
    <property type="match status" value="1"/>
</dbReference>
<evidence type="ECO:0000256" key="2">
    <source>
        <dbReference type="SAM" id="Phobius"/>
    </source>
</evidence>
<evidence type="ECO:0000256" key="1">
    <source>
        <dbReference type="SAM" id="MobiDB-lite"/>
    </source>
</evidence>
<dbReference type="RefSeq" id="WP_149325243.1">
    <property type="nucleotide sequence ID" value="NZ_CP043504.1"/>
</dbReference>
<feature type="compositionally biased region" description="Basic and acidic residues" evidence="1">
    <location>
        <begin position="138"/>
        <end position="152"/>
    </location>
</feature>
<sequence>MTAVTRIALGILAAVELVIGAWNQFWPESFYTDFPTVELTPPFAEHYARDFGGATLAIAAVLIAAIIVPRPALVITAGVAYTVFAVPHFVFHAAHLEHASAADVTFLLLGNGLAALLGLIVIVLGVLRMGRDRRRLHDPAVDRPAGGRDRQRAGGGVRGPVP</sequence>
<feature type="transmembrane region" description="Helical" evidence="2">
    <location>
        <begin position="73"/>
        <end position="94"/>
    </location>
</feature>
<dbReference type="AlphaFoldDB" id="A0A5C1Y7B0"/>
<evidence type="ECO:0000313" key="4">
    <source>
        <dbReference type="Proteomes" id="UP000322159"/>
    </source>
</evidence>
<protein>
    <submittedName>
        <fullName evidence="3">DUF4345 domain-containing protein</fullName>
    </submittedName>
</protein>
<feature type="compositionally biased region" description="Gly residues" evidence="1">
    <location>
        <begin position="153"/>
        <end position="162"/>
    </location>
</feature>
<name>A0A5C1Y7B0_9MICO</name>
<feature type="region of interest" description="Disordered" evidence="1">
    <location>
        <begin position="138"/>
        <end position="162"/>
    </location>
</feature>
<reference evidence="3 4" key="1">
    <citation type="submission" date="2019-09" db="EMBL/GenBank/DDBJ databases">
        <title>Genome sequencing of strain KACC 19322.</title>
        <authorList>
            <person name="Heo J."/>
            <person name="Kim S.-J."/>
            <person name="Kim J.-S."/>
            <person name="Hong S.-B."/>
            <person name="Kwon S.-W."/>
        </authorList>
    </citation>
    <scope>NUCLEOTIDE SEQUENCE [LARGE SCALE GENOMIC DNA]</scope>
    <source>
        <strain evidence="3 4">KACC 19322</strain>
    </source>
</reference>
<feature type="transmembrane region" description="Helical" evidence="2">
    <location>
        <begin position="46"/>
        <end position="68"/>
    </location>
</feature>
<feature type="transmembrane region" description="Helical" evidence="2">
    <location>
        <begin position="7"/>
        <end position="26"/>
    </location>
</feature>
<dbReference type="OrthoDB" id="74134at2"/>
<dbReference type="EMBL" id="CP043504">
    <property type="protein sequence ID" value="QEO09824.1"/>
    <property type="molecule type" value="Genomic_DNA"/>
</dbReference>
<dbReference type="KEGG" id="lyk:FLP23_07275"/>
<keyword evidence="2" id="KW-0472">Membrane</keyword>